<dbReference type="Proteomes" id="UP000660675">
    <property type="component" value="Unassembled WGS sequence"/>
</dbReference>
<keyword evidence="3" id="KW-1185">Reference proteome</keyword>
<name>A0ABQ2W1L4_9ACTN</name>
<protein>
    <submittedName>
        <fullName evidence="2">Uncharacterized protein</fullName>
    </submittedName>
</protein>
<evidence type="ECO:0000313" key="2">
    <source>
        <dbReference type="EMBL" id="GGV89183.1"/>
    </source>
</evidence>
<gene>
    <name evidence="2" type="ORF">GCM10015535_42410</name>
</gene>
<feature type="region of interest" description="Disordered" evidence="1">
    <location>
        <begin position="79"/>
        <end position="116"/>
    </location>
</feature>
<evidence type="ECO:0000313" key="3">
    <source>
        <dbReference type="Proteomes" id="UP000660675"/>
    </source>
</evidence>
<dbReference type="EMBL" id="BMTF01000014">
    <property type="protein sequence ID" value="GGV89183.1"/>
    <property type="molecule type" value="Genomic_DNA"/>
</dbReference>
<comment type="caution">
    <text evidence="2">The sequence shown here is derived from an EMBL/GenBank/DDBJ whole genome shotgun (WGS) entry which is preliminary data.</text>
</comment>
<organism evidence="2 3">
    <name type="scientific">Streptomyces gelaticus</name>
    <dbReference type="NCBI Taxonomy" id="285446"/>
    <lineage>
        <taxon>Bacteria</taxon>
        <taxon>Bacillati</taxon>
        <taxon>Actinomycetota</taxon>
        <taxon>Actinomycetes</taxon>
        <taxon>Kitasatosporales</taxon>
        <taxon>Streptomycetaceae</taxon>
        <taxon>Streptomyces</taxon>
    </lineage>
</organism>
<evidence type="ECO:0000256" key="1">
    <source>
        <dbReference type="SAM" id="MobiDB-lite"/>
    </source>
</evidence>
<sequence length="148" mass="15815">MDDTRTVRLRATAFAYPAAAPGPAGGYGVCLLSPTSRPRRWRNRRWAVLTHATQSDPNAAFDARIMLDDRGAEREVRAHRGLPPGSLPGGSLPEDDLFAGVRPEPPAASASGGRTTGYMVASRPGRRGFVPLVTTCWAEAGWRPCGST</sequence>
<feature type="compositionally biased region" description="Low complexity" evidence="1">
    <location>
        <begin position="81"/>
        <end position="92"/>
    </location>
</feature>
<reference evidence="3" key="1">
    <citation type="journal article" date="2019" name="Int. J. Syst. Evol. Microbiol.">
        <title>The Global Catalogue of Microorganisms (GCM) 10K type strain sequencing project: providing services to taxonomists for standard genome sequencing and annotation.</title>
        <authorList>
            <consortium name="The Broad Institute Genomics Platform"/>
            <consortium name="The Broad Institute Genome Sequencing Center for Infectious Disease"/>
            <person name="Wu L."/>
            <person name="Ma J."/>
        </authorList>
    </citation>
    <scope>NUCLEOTIDE SEQUENCE [LARGE SCALE GENOMIC DNA]</scope>
    <source>
        <strain evidence="3">JCM 4376</strain>
    </source>
</reference>
<proteinExistence type="predicted"/>
<accession>A0ABQ2W1L4</accession>